<sequence length="250" mass="27251">MRASRHWWDGAADAYQAEHGEFLGDARFIWGPEGLDEAWARLLGDVEGRHVLEIGCGAGQCGRWLLTQGATAIGLELSGRQLAHSRELDARSGVRLPVVQADAVHLPFAPGSFDLVCSAYGAMPFVADAGGVLAEVARVLRPGGRFVFSVSHPIRWCFLDEPGEEGLYAVSSYFDRRPYVEEDADGTAVYVEHHRTVGDWVRLITGAGFHLTDLVEPEWTVGNEQVWGGWSPHRGDIIPGTAIFTATLPS</sequence>
<dbReference type="GO" id="GO:0008168">
    <property type="term" value="F:methyltransferase activity"/>
    <property type="evidence" value="ECO:0007669"/>
    <property type="project" value="UniProtKB-KW"/>
</dbReference>
<dbReference type="GO" id="GO:0032259">
    <property type="term" value="P:methylation"/>
    <property type="evidence" value="ECO:0007669"/>
    <property type="project" value="UniProtKB-KW"/>
</dbReference>
<dbReference type="InterPro" id="IPR050508">
    <property type="entry name" value="Methyltransf_Superfamily"/>
</dbReference>
<dbReference type="Proteomes" id="UP001595816">
    <property type="component" value="Unassembled WGS sequence"/>
</dbReference>
<keyword evidence="2" id="KW-0489">Methyltransferase</keyword>
<dbReference type="InterPro" id="IPR013216">
    <property type="entry name" value="Methyltransf_11"/>
</dbReference>
<dbReference type="CDD" id="cd02440">
    <property type="entry name" value="AdoMet_MTases"/>
    <property type="match status" value="1"/>
</dbReference>
<accession>A0ABV8LWA8</accession>
<dbReference type="SUPFAM" id="SSF53335">
    <property type="entry name" value="S-adenosyl-L-methionine-dependent methyltransferases"/>
    <property type="match status" value="1"/>
</dbReference>
<evidence type="ECO:0000313" key="3">
    <source>
        <dbReference type="Proteomes" id="UP001595816"/>
    </source>
</evidence>
<feature type="domain" description="Methyltransferase type 11" evidence="1">
    <location>
        <begin position="52"/>
        <end position="148"/>
    </location>
</feature>
<keyword evidence="2" id="KW-0808">Transferase</keyword>
<comment type="caution">
    <text evidence="2">The sequence shown here is derived from an EMBL/GenBank/DDBJ whole genome shotgun (WGS) entry which is preliminary data.</text>
</comment>
<dbReference type="PANTHER" id="PTHR42912:SF93">
    <property type="entry name" value="N6-ADENOSINE-METHYLTRANSFERASE TMT1A"/>
    <property type="match status" value="1"/>
</dbReference>
<evidence type="ECO:0000313" key="2">
    <source>
        <dbReference type="EMBL" id="MFC4134129.1"/>
    </source>
</evidence>
<dbReference type="InterPro" id="IPR029063">
    <property type="entry name" value="SAM-dependent_MTases_sf"/>
</dbReference>
<dbReference type="PANTHER" id="PTHR42912">
    <property type="entry name" value="METHYLTRANSFERASE"/>
    <property type="match status" value="1"/>
</dbReference>
<evidence type="ECO:0000259" key="1">
    <source>
        <dbReference type="Pfam" id="PF08241"/>
    </source>
</evidence>
<keyword evidence="3" id="KW-1185">Reference proteome</keyword>
<organism evidence="2 3">
    <name type="scientific">Hamadaea flava</name>
    <dbReference type="NCBI Taxonomy" id="1742688"/>
    <lineage>
        <taxon>Bacteria</taxon>
        <taxon>Bacillati</taxon>
        <taxon>Actinomycetota</taxon>
        <taxon>Actinomycetes</taxon>
        <taxon>Micromonosporales</taxon>
        <taxon>Micromonosporaceae</taxon>
        <taxon>Hamadaea</taxon>
    </lineage>
</organism>
<dbReference type="EMBL" id="JBHSAY010000015">
    <property type="protein sequence ID" value="MFC4134129.1"/>
    <property type="molecule type" value="Genomic_DNA"/>
</dbReference>
<dbReference type="EC" id="2.1.1.-" evidence="2"/>
<proteinExistence type="predicted"/>
<reference evidence="3" key="1">
    <citation type="journal article" date="2019" name="Int. J. Syst. Evol. Microbiol.">
        <title>The Global Catalogue of Microorganisms (GCM) 10K type strain sequencing project: providing services to taxonomists for standard genome sequencing and annotation.</title>
        <authorList>
            <consortium name="The Broad Institute Genomics Platform"/>
            <consortium name="The Broad Institute Genome Sequencing Center for Infectious Disease"/>
            <person name="Wu L."/>
            <person name="Ma J."/>
        </authorList>
    </citation>
    <scope>NUCLEOTIDE SEQUENCE [LARGE SCALE GENOMIC DNA]</scope>
    <source>
        <strain evidence="3">CGMCC 4.7289</strain>
    </source>
</reference>
<protein>
    <submittedName>
        <fullName evidence="2">Class I SAM-dependent methyltransferase</fullName>
        <ecNumber evidence="2">2.1.1.-</ecNumber>
    </submittedName>
</protein>
<dbReference type="RefSeq" id="WP_253763900.1">
    <property type="nucleotide sequence ID" value="NZ_JAMZDZ010000001.1"/>
</dbReference>
<name>A0ABV8LWA8_9ACTN</name>
<dbReference type="Pfam" id="PF08241">
    <property type="entry name" value="Methyltransf_11"/>
    <property type="match status" value="1"/>
</dbReference>
<dbReference type="Gene3D" id="3.40.50.150">
    <property type="entry name" value="Vaccinia Virus protein VP39"/>
    <property type="match status" value="1"/>
</dbReference>
<gene>
    <name evidence="2" type="ORF">ACFOZ4_26260</name>
</gene>